<organism evidence="1">
    <name type="scientific">hydrothermal vent metagenome</name>
    <dbReference type="NCBI Taxonomy" id="652676"/>
    <lineage>
        <taxon>unclassified sequences</taxon>
        <taxon>metagenomes</taxon>
        <taxon>ecological metagenomes</taxon>
    </lineage>
</organism>
<dbReference type="InterPro" id="IPR013406">
    <property type="entry name" value="CHP02574_addiction_mod"/>
</dbReference>
<proteinExistence type="predicted"/>
<evidence type="ECO:0008006" key="2">
    <source>
        <dbReference type="Google" id="ProtNLM"/>
    </source>
</evidence>
<dbReference type="EMBL" id="FPHM01000099">
    <property type="protein sequence ID" value="SFV66381.1"/>
    <property type="molecule type" value="Genomic_DNA"/>
</dbReference>
<evidence type="ECO:0000313" key="1">
    <source>
        <dbReference type="EMBL" id="SFV66381.1"/>
    </source>
</evidence>
<name>A0A1W1CL43_9ZZZZ</name>
<sequence>MPILDKIYADIVTLKPREKLILVDKILSSIYPSNIGVERVWGNESEERLEAYQKDHISAIEADSILKKYDS</sequence>
<reference evidence="1" key="1">
    <citation type="submission" date="2016-10" db="EMBL/GenBank/DDBJ databases">
        <authorList>
            <person name="de Groot N.N."/>
        </authorList>
    </citation>
    <scope>NUCLEOTIDE SEQUENCE</scope>
</reference>
<dbReference type="Pfam" id="PF09720">
    <property type="entry name" value="Unstab_antitox"/>
    <property type="match status" value="1"/>
</dbReference>
<dbReference type="AlphaFoldDB" id="A0A1W1CL43"/>
<gene>
    <name evidence="1" type="ORF">MNB_SV-13-1113</name>
</gene>
<accession>A0A1W1CL43</accession>
<protein>
    <recommendedName>
        <fullName evidence="2">Addiction module protein</fullName>
    </recommendedName>
</protein>